<dbReference type="EMBL" id="LAZR01041199">
    <property type="protein sequence ID" value="KKL12580.1"/>
    <property type="molecule type" value="Genomic_DNA"/>
</dbReference>
<gene>
    <name evidence="1" type="ORF">LCGC14_2534370</name>
</gene>
<organism evidence="1">
    <name type="scientific">marine sediment metagenome</name>
    <dbReference type="NCBI Taxonomy" id="412755"/>
    <lineage>
        <taxon>unclassified sequences</taxon>
        <taxon>metagenomes</taxon>
        <taxon>ecological metagenomes</taxon>
    </lineage>
</organism>
<protein>
    <submittedName>
        <fullName evidence="1">Uncharacterized protein</fullName>
    </submittedName>
</protein>
<comment type="caution">
    <text evidence="1">The sequence shown here is derived from an EMBL/GenBank/DDBJ whole genome shotgun (WGS) entry which is preliminary data.</text>
</comment>
<reference evidence="1" key="1">
    <citation type="journal article" date="2015" name="Nature">
        <title>Complex archaea that bridge the gap between prokaryotes and eukaryotes.</title>
        <authorList>
            <person name="Spang A."/>
            <person name="Saw J.H."/>
            <person name="Jorgensen S.L."/>
            <person name="Zaremba-Niedzwiedzka K."/>
            <person name="Martijn J."/>
            <person name="Lind A.E."/>
            <person name="van Eijk R."/>
            <person name="Schleper C."/>
            <person name="Guy L."/>
            <person name="Ettema T.J."/>
        </authorList>
    </citation>
    <scope>NUCLEOTIDE SEQUENCE</scope>
</reference>
<name>A0A0F9ASZ1_9ZZZZ</name>
<evidence type="ECO:0000313" key="1">
    <source>
        <dbReference type="EMBL" id="KKL12580.1"/>
    </source>
</evidence>
<accession>A0A0F9ASZ1</accession>
<feature type="non-terminal residue" evidence="1">
    <location>
        <position position="55"/>
    </location>
</feature>
<sequence length="55" mass="6131">MSLSCKVADGLRRGRVLVVRGNYLSGVIPPPAPQGLLLCSPKEETKKGRFRFYIR</sequence>
<proteinExistence type="predicted"/>
<dbReference type="AlphaFoldDB" id="A0A0F9ASZ1"/>